<dbReference type="PANTHER" id="PTHR11692:SF0">
    <property type="entry name" value="BIFUNCTIONAL PURINE BIOSYNTHESIS PROTEIN ATIC"/>
    <property type="match status" value="1"/>
</dbReference>
<organism evidence="5">
    <name type="scientific">marine sediment metagenome</name>
    <dbReference type="NCBI Taxonomy" id="412755"/>
    <lineage>
        <taxon>unclassified sequences</taxon>
        <taxon>metagenomes</taxon>
        <taxon>ecological metagenomes</taxon>
    </lineage>
</organism>
<evidence type="ECO:0000256" key="4">
    <source>
        <dbReference type="ARBA" id="ARBA00023268"/>
    </source>
</evidence>
<dbReference type="FunFam" id="3.40.140.20:FF:000001">
    <property type="entry name" value="Bifunctional purine biosynthesis protein PurH"/>
    <property type="match status" value="1"/>
</dbReference>
<dbReference type="InterPro" id="IPR024051">
    <property type="entry name" value="AICAR_Tfase_dup_dom_sf"/>
</dbReference>
<evidence type="ECO:0000256" key="2">
    <source>
        <dbReference type="ARBA" id="ARBA00022755"/>
    </source>
</evidence>
<keyword evidence="1" id="KW-0808">Transferase</keyword>
<dbReference type="InterPro" id="IPR002695">
    <property type="entry name" value="PurH-like"/>
</dbReference>
<accession>X1SG11</accession>
<keyword evidence="3" id="KW-0378">Hydrolase</keyword>
<dbReference type="PANTHER" id="PTHR11692">
    <property type="entry name" value="BIFUNCTIONAL PURINE BIOSYNTHESIS PROTEIN PURH"/>
    <property type="match status" value="1"/>
</dbReference>
<dbReference type="GO" id="GO:0004643">
    <property type="term" value="F:phosphoribosylaminoimidazolecarboxamide formyltransferase activity"/>
    <property type="evidence" value="ECO:0007669"/>
    <property type="project" value="InterPro"/>
</dbReference>
<proteinExistence type="predicted"/>
<evidence type="ECO:0000256" key="1">
    <source>
        <dbReference type="ARBA" id="ARBA00022679"/>
    </source>
</evidence>
<evidence type="ECO:0000256" key="3">
    <source>
        <dbReference type="ARBA" id="ARBA00022801"/>
    </source>
</evidence>
<keyword evidence="2" id="KW-0658">Purine biosynthesis</keyword>
<dbReference type="AlphaFoldDB" id="X1SG11"/>
<dbReference type="EMBL" id="BARW01010259">
    <property type="protein sequence ID" value="GAI74360.1"/>
    <property type="molecule type" value="Genomic_DNA"/>
</dbReference>
<dbReference type="GO" id="GO:0005829">
    <property type="term" value="C:cytosol"/>
    <property type="evidence" value="ECO:0007669"/>
    <property type="project" value="TreeGrafter"/>
</dbReference>
<dbReference type="InterPro" id="IPR016193">
    <property type="entry name" value="Cytidine_deaminase-like"/>
</dbReference>
<dbReference type="GO" id="GO:0003937">
    <property type="term" value="F:IMP cyclohydrolase activity"/>
    <property type="evidence" value="ECO:0007669"/>
    <property type="project" value="InterPro"/>
</dbReference>
<gene>
    <name evidence="5" type="ORF">S12H4_20283</name>
</gene>
<sequence>DEAYDLRVVTEKQPTGEQMRSLLFAFKVVKLVKSNAIVLVQGMKTVGIGAGQMSRVDSSIIAARKAGDLARGAVLGSDAFFPFRDGVDAAAGVGVSAIIQPGGSRRDEEVIAACNEHGIPMVFTGRRHFRH</sequence>
<feature type="non-terminal residue" evidence="5">
    <location>
        <position position="1"/>
    </location>
</feature>
<keyword evidence="4" id="KW-0511">Multifunctional enzyme</keyword>
<protein>
    <recommendedName>
        <fullName evidence="6">IMP cyclohydrolase</fullName>
    </recommendedName>
</protein>
<name>X1SG11_9ZZZZ</name>
<dbReference type="SUPFAM" id="SSF53927">
    <property type="entry name" value="Cytidine deaminase-like"/>
    <property type="match status" value="1"/>
</dbReference>
<reference evidence="5" key="1">
    <citation type="journal article" date="2014" name="Front. Microbiol.">
        <title>High frequency of phylogenetically diverse reductive dehalogenase-homologous genes in deep subseafloor sedimentary metagenomes.</title>
        <authorList>
            <person name="Kawai M."/>
            <person name="Futagami T."/>
            <person name="Toyoda A."/>
            <person name="Takaki Y."/>
            <person name="Nishi S."/>
            <person name="Hori S."/>
            <person name="Arai W."/>
            <person name="Tsubouchi T."/>
            <person name="Morono Y."/>
            <person name="Uchiyama I."/>
            <person name="Ito T."/>
            <person name="Fujiyama A."/>
            <person name="Inagaki F."/>
            <person name="Takami H."/>
        </authorList>
    </citation>
    <scope>NUCLEOTIDE SEQUENCE</scope>
    <source>
        <strain evidence="5">Expedition CK06-06</strain>
    </source>
</reference>
<dbReference type="Gene3D" id="3.40.140.20">
    <property type="match status" value="1"/>
</dbReference>
<evidence type="ECO:0008006" key="6">
    <source>
        <dbReference type="Google" id="ProtNLM"/>
    </source>
</evidence>
<dbReference type="Pfam" id="PF01808">
    <property type="entry name" value="AICARFT_IMPCHas"/>
    <property type="match status" value="1"/>
</dbReference>
<evidence type="ECO:0000313" key="5">
    <source>
        <dbReference type="EMBL" id="GAI74360.1"/>
    </source>
</evidence>
<dbReference type="GO" id="GO:0006189">
    <property type="term" value="P:'de novo' IMP biosynthetic process"/>
    <property type="evidence" value="ECO:0007669"/>
    <property type="project" value="TreeGrafter"/>
</dbReference>
<comment type="caution">
    <text evidence="5">The sequence shown here is derived from an EMBL/GenBank/DDBJ whole genome shotgun (WGS) entry which is preliminary data.</text>
</comment>